<dbReference type="Proteomes" id="UP000095558">
    <property type="component" value="Unassembled WGS sequence"/>
</dbReference>
<gene>
    <name evidence="1" type="ORF">ERS852470_03017</name>
</gene>
<protein>
    <submittedName>
        <fullName evidence="1">Uncharacterized protein</fullName>
    </submittedName>
</protein>
<dbReference type="RefSeq" id="WP_055277691.1">
    <property type="nucleotide sequence ID" value="NZ_CYZV01000038.1"/>
</dbReference>
<reference evidence="1 2" key="1">
    <citation type="submission" date="2015-09" db="EMBL/GenBank/DDBJ databases">
        <authorList>
            <consortium name="Pathogen Informatics"/>
        </authorList>
    </citation>
    <scope>NUCLEOTIDE SEQUENCE [LARGE SCALE GENOMIC DNA]</scope>
    <source>
        <strain evidence="1 2">2789STDY5834855</strain>
    </source>
</reference>
<name>A0A174H1C0_9CLOT</name>
<dbReference type="OrthoDB" id="1938622at2"/>
<dbReference type="AlphaFoldDB" id="A0A174H1C0"/>
<proteinExistence type="predicted"/>
<accession>A0A174H1C0</accession>
<organism evidence="1 2">
    <name type="scientific">Clostridium disporicum</name>
    <dbReference type="NCBI Taxonomy" id="84024"/>
    <lineage>
        <taxon>Bacteria</taxon>
        <taxon>Bacillati</taxon>
        <taxon>Bacillota</taxon>
        <taxon>Clostridia</taxon>
        <taxon>Eubacteriales</taxon>
        <taxon>Clostridiaceae</taxon>
        <taxon>Clostridium</taxon>
    </lineage>
</organism>
<evidence type="ECO:0000313" key="1">
    <source>
        <dbReference type="EMBL" id="CUO67106.1"/>
    </source>
</evidence>
<evidence type="ECO:0000313" key="2">
    <source>
        <dbReference type="Proteomes" id="UP000095558"/>
    </source>
</evidence>
<dbReference type="EMBL" id="CYZV01000038">
    <property type="protein sequence ID" value="CUO67106.1"/>
    <property type="molecule type" value="Genomic_DNA"/>
</dbReference>
<sequence>MKEIYEYLLKNSTFDNLIKNYIQGNRIAIIRNNEKSDYVINYLQEYILNNATVEGVEKKYKDLNSCYNLDSIKSKKLIVLNREINNNKRNIINTFLTFIEKDNLGRSLNDLYSITKKSLDFKDESFRFFSILSKCKEVIGNEEETVVEEIDKIIAGNYINIYIKYLKFKGNKKFEIIKDNIDVSDIKKIITKLSGILNNSFAFMPPIYNNEYTSDFENEEIYYKNYTPEQLLEEVKKINYKHNKKLLGEIVDIKWYKFSQIFNYKKITNKNKQVQDAYYKREKEIYNQYMENIDNLKLFSSSFKFLTKVFKEKVLDEIDDNVSNEDNLYECILNLKETLTTYEEFLSLENKVKSLSDIQRNILDYCYDKIDNKNDLEKIIRFIPSYYLYEEIEEDELKYEEEIIEYEYVDERIRNLHLALKAYDDIIPQVLKEYSYKNTNDYLKENKIDINKLDFIEVIDNKYEEKNYKLLSNLYPFLIISKEEYDANKEMINNSFQVIIKSEDFLISDDIKEYKSEISTNERLDKGITNLLSNLGYHIYEDEKDKSLLYVSGCKGKDEIKTIFINNKEEFNVNILIRLLDIIDKRGELIYIWYRNWWLNKNEEVQRLHFLLNR</sequence>